<organism evidence="2 3">
    <name type="scientific">Lignipirellula cremea</name>
    <dbReference type="NCBI Taxonomy" id="2528010"/>
    <lineage>
        <taxon>Bacteria</taxon>
        <taxon>Pseudomonadati</taxon>
        <taxon>Planctomycetota</taxon>
        <taxon>Planctomycetia</taxon>
        <taxon>Pirellulales</taxon>
        <taxon>Pirellulaceae</taxon>
        <taxon>Lignipirellula</taxon>
    </lineage>
</organism>
<name>A0A518DW16_9BACT</name>
<proteinExistence type="predicted"/>
<evidence type="ECO:0000313" key="2">
    <source>
        <dbReference type="EMBL" id="QDU96027.1"/>
    </source>
</evidence>
<feature type="transmembrane region" description="Helical" evidence="1">
    <location>
        <begin position="86"/>
        <end position="107"/>
    </location>
</feature>
<keyword evidence="1" id="KW-0812">Transmembrane</keyword>
<dbReference type="RefSeq" id="WP_145054704.1">
    <property type="nucleotide sequence ID" value="NZ_CP036433.1"/>
</dbReference>
<gene>
    <name evidence="2" type="ORF">Pla8534_38460</name>
</gene>
<dbReference type="AlphaFoldDB" id="A0A518DW16"/>
<sequence length="164" mass="18291">MTNEYPNPYASPAPLDWKQVTPEEAKPQGPQLELSAVTCSRLRLTSWILWAAAVVFLFYAFITISRVGVSFWFYRENYWESGGMFLISNLVSLFIGVCWLLLAGSLWQFSQQLGGLAAQPGGRFSADDLEQVIAWLGKTALALGFLMLVQFVSNGVFFLLASYS</sequence>
<keyword evidence="1" id="KW-0472">Membrane</keyword>
<dbReference type="KEGG" id="lcre:Pla8534_38460"/>
<evidence type="ECO:0000256" key="1">
    <source>
        <dbReference type="SAM" id="Phobius"/>
    </source>
</evidence>
<reference evidence="2 3" key="1">
    <citation type="submission" date="2019-02" db="EMBL/GenBank/DDBJ databases">
        <title>Deep-cultivation of Planctomycetes and their phenomic and genomic characterization uncovers novel biology.</title>
        <authorList>
            <person name="Wiegand S."/>
            <person name="Jogler M."/>
            <person name="Boedeker C."/>
            <person name="Pinto D."/>
            <person name="Vollmers J."/>
            <person name="Rivas-Marin E."/>
            <person name="Kohn T."/>
            <person name="Peeters S.H."/>
            <person name="Heuer A."/>
            <person name="Rast P."/>
            <person name="Oberbeckmann S."/>
            <person name="Bunk B."/>
            <person name="Jeske O."/>
            <person name="Meyerdierks A."/>
            <person name="Storesund J.E."/>
            <person name="Kallscheuer N."/>
            <person name="Luecker S."/>
            <person name="Lage O.M."/>
            <person name="Pohl T."/>
            <person name="Merkel B.J."/>
            <person name="Hornburger P."/>
            <person name="Mueller R.-W."/>
            <person name="Bruemmer F."/>
            <person name="Labrenz M."/>
            <person name="Spormann A.M."/>
            <person name="Op den Camp H."/>
            <person name="Overmann J."/>
            <person name="Amann R."/>
            <person name="Jetten M.S.M."/>
            <person name="Mascher T."/>
            <person name="Medema M.H."/>
            <person name="Devos D.P."/>
            <person name="Kaster A.-K."/>
            <person name="Ovreas L."/>
            <person name="Rohde M."/>
            <person name="Galperin M.Y."/>
            <person name="Jogler C."/>
        </authorList>
    </citation>
    <scope>NUCLEOTIDE SEQUENCE [LARGE SCALE GENOMIC DNA]</scope>
    <source>
        <strain evidence="2 3">Pla85_3_4</strain>
    </source>
</reference>
<dbReference type="EMBL" id="CP036433">
    <property type="protein sequence ID" value="QDU96027.1"/>
    <property type="molecule type" value="Genomic_DNA"/>
</dbReference>
<keyword evidence="1" id="KW-1133">Transmembrane helix</keyword>
<feature type="transmembrane region" description="Helical" evidence="1">
    <location>
        <begin position="140"/>
        <end position="161"/>
    </location>
</feature>
<protein>
    <submittedName>
        <fullName evidence="2">Uncharacterized protein</fullName>
    </submittedName>
</protein>
<evidence type="ECO:0000313" key="3">
    <source>
        <dbReference type="Proteomes" id="UP000317648"/>
    </source>
</evidence>
<accession>A0A518DW16</accession>
<keyword evidence="3" id="KW-1185">Reference proteome</keyword>
<dbReference type="Proteomes" id="UP000317648">
    <property type="component" value="Chromosome"/>
</dbReference>
<feature type="transmembrane region" description="Helical" evidence="1">
    <location>
        <begin position="47"/>
        <end position="74"/>
    </location>
</feature>